<organism evidence="1 2">
    <name type="scientific">Campylobacter upsaliensis</name>
    <dbReference type="NCBI Taxonomy" id="28080"/>
    <lineage>
        <taxon>Bacteria</taxon>
        <taxon>Pseudomonadati</taxon>
        <taxon>Campylobacterota</taxon>
        <taxon>Epsilonproteobacteria</taxon>
        <taxon>Campylobacterales</taxon>
        <taxon>Campylobacteraceae</taxon>
        <taxon>Campylobacter</taxon>
    </lineage>
</organism>
<keyword evidence="1" id="KW-0808">Transferase</keyword>
<evidence type="ECO:0000313" key="2">
    <source>
        <dbReference type="Proteomes" id="UP000254161"/>
    </source>
</evidence>
<dbReference type="EMBL" id="UFUZ01000001">
    <property type="protein sequence ID" value="SUX26264.1"/>
    <property type="molecule type" value="Genomic_DNA"/>
</dbReference>
<protein>
    <submittedName>
        <fullName evidence="1">Possible sugar transferase</fullName>
    </submittedName>
</protein>
<dbReference type="InterPro" id="IPR021353">
    <property type="entry name" value="DUF2972"/>
</dbReference>
<proteinExistence type="predicted"/>
<gene>
    <name evidence="1" type="ORF">NCTC12264_00486</name>
</gene>
<dbReference type="GO" id="GO:0016740">
    <property type="term" value="F:transferase activity"/>
    <property type="evidence" value="ECO:0007669"/>
    <property type="project" value="UniProtKB-KW"/>
</dbReference>
<name>A0A381EGV9_CAMUP</name>
<reference evidence="1 2" key="1">
    <citation type="submission" date="2018-06" db="EMBL/GenBank/DDBJ databases">
        <authorList>
            <consortium name="Pathogen Informatics"/>
            <person name="Doyle S."/>
        </authorList>
    </citation>
    <scope>NUCLEOTIDE SEQUENCE [LARGE SCALE GENOMIC DNA]</scope>
    <source>
        <strain evidence="1 2">NCTC12264</strain>
    </source>
</reference>
<dbReference type="RefSeq" id="WP_115629234.1">
    <property type="nucleotide sequence ID" value="NZ_UFUZ01000001.1"/>
</dbReference>
<dbReference type="Proteomes" id="UP000254161">
    <property type="component" value="Unassembled WGS sequence"/>
</dbReference>
<dbReference type="Pfam" id="PF11186">
    <property type="entry name" value="DUF2972"/>
    <property type="match status" value="1"/>
</dbReference>
<evidence type="ECO:0000313" key="1">
    <source>
        <dbReference type="EMBL" id="SUX26264.1"/>
    </source>
</evidence>
<accession>A0A381EGV9</accession>
<dbReference type="AlphaFoldDB" id="A0A381EGV9"/>
<sequence>MQNLLSTFKAKQAGILLNALQKANDEEFSRFVLENIEAISAWLHSEEFEKEHLQKPFPPLLNPKFLELESSRYCANLAWNLNLPLSIAGGGGGERLKLIYISPHGVGAAAFVSYLYFCDVFCQPSWNMPLDSKERYIEYFTYLSEGKYQYYGVNISEFDVKDMEKYLHLLGEDTPVIIGTRDSIGILKHCVGRNWDKHIVSFNQEFNLSHDFRDYTGHITHKDMEIKVDFKELENSFTSTKILPFFHNITPIDCEEILPHKALETMQKLAAKFHFNPPKNKTYFQNYEFKGYLRYILPLVLYANEKDPIFSLAKSVEETPLDRENSFVFIINQNSETYEEYENIFKELSDDPISQNLGVYVKKEDLKRIDKEFYAKIKGYLSEFIAEIIRVTKEAEEKILKEKDILEYLKKHKDISLRFKKMCDEELKYFKQNHPNLVNSWHYYKEFEKLCETFAIN</sequence>